<dbReference type="EMBL" id="DRKP01000041">
    <property type="protein sequence ID" value="HEB95400.1"/>
    <property type="molecule type" value="Genomic_DNA"/>
</dbReference>
<evidence type="ECO:0000256" key="3">
    <source>
        <dbReference type="ARBA" id="ARBA00029447"/>
    </source>
</evidence>
<dbReference type="SMART" id="SM00304">
    <property type="entry name" value="HAMP"/>
    <property type="match status" value="1"/>
</dbReference>
<dbReference type="CDD" id="cd06225">
    <property type="entry name" value="HAMP"/>
    <property type="match status" value="1"/>
</dbReference>
<dbReference type="CDD" id="cd11386">
    <property type="entry name" value="MCP_signal"/>
    <property type="match status" value="1"/>
</dbReference>
<dbReference type="FunFam" id="1.10.287.950:FF:000001">
    <property type="entry name" value="Methyl-accepting chemotaxis sensory transducer"/>
    <property type="match status" value="1"/>
</dbReference>
<comment type="subcellular location">
    <subcellularLocation>
        <location evidence="1">Membrane</location>
    </subcellularLocation>
</comment>
<dbReference type="GO" id="GO:0016020">
    <property type="term" value="C:membrane"/>
    <property type="evidence" value="ECO:0007669"/>
    <property type="project" value="UniProtKB-SubCell"/>
</dbReference>
<dbReference type="SMART" id="SM00283">
    <property type="entry name" value="MA"/>
    <property type="match status" value="1"/>
</dbReference>
<evidence type="ECO:0000256" key="2">
    <source>
        <dbReference type="ARBA" id="ARBA00023224"/>
    </source>
</evidence>
<evidence type="ECO:0000259" key="7">
    <source>
        <dbReference type="PROSITE" id="PS50111"/>
    </source>
</evidence>
<keyword evidence="2 4" id="KW-0807">Transducer</keyword>
<dbReference type="Proteomes" id="UP000886251">
    <property type="component" value="Unassembled WGS sequence"/>
</dbReference>
<organism evidence="9">
    <name type="scientific">Sedimenticola thiotaurini</name>
    <dbReference type="NCBI Taxonomy" id="1543721"/>
    <lineage>
        <taxon>Bacteria</taxon>
        <taxon>Pseudomonadati</taxon>
        <taxon>Pseudomonadota</taxon>
        <taxon>Gammaproteobacteria</taxon>
        <taxon>Chromatiales</taxon>
        <taxon>Sedimenticolaceae</taxon>
        <taxon>Sedimenticola</taxon>
    </lineage>
</organism>
<dbReference type="Gene3D" id="1.10.287.950">
    <property type="entry name" value="Methyl-accepting chemotaxis protein"/>
    <property type="match status" value="1"/>
</dbReference>
<evidence type="ECO:0000256" key="5">
    <source>
        <dbReference type="SAM" id="Coils"/>
    </source>
</evidence>
<dbReference type="GO" id="GO:0007165">
    <property type="term" value="P:signal transduction"/>
    <property type="evidence" value="ECO:0007669"/>
    <property type="project" value="UniProtKB-KW"/>
</dbReference>
<dbReference type="PANTHER" id="PTHR32089">
    <property type="entry name" value="METHYL-ACCEPTING CHEMOTAXIS PROTEIN MCPB"/>
    <property type="match status" value="1"/>
</dbReference>
<keyword evidence="6" id="KW-0472">Membrane</keyword>
<proteinExistence type="inferred from homology"/>
<feature type="transmembrane region" description="Helical" evidence="6">
    <location>
        <begin position="191"/>
        <end position="208"/>
    </location>
</feature>
<keyword evidence="6" id="KW-1133">Transmembrane helix</keyword>
<dbReference type="GO" id="GO:0006935">
    <property type="term" value="P:chemotaxis"/>
    <property type="evidence" value="ECO:0007669"/>
    <property type="project" value="InterPro"/>
</dbReference>
<accession>A0A831RLZ4</accession>
<feature type="domain" description="Methyl-accepting transducer" evidence="7">
    <location>
        <begin position="268"/>
        <end position="504"/>
    </location>
</feature>
<keyword evidence="6" id="KW-0812">Transmembrane</keyword>
<dbReference type="AlphaFoldDB" id="A0A831RLZ4"/>
<dbReference type="Pfam" id="PF00672">
    <property type="entry name" value="HAMP"/>
    <property type="match status" value="1"/>
</dbReference>
<feature type="transmembrane region" description="Helical" evidence="6">
    <location>
        <begin position="12"/>
        <end position="34"/>
    </location>
</feature>
<feature type="coiled-coil region" evidence="5">
    <location>
        <begin position="612"/>
        <end position="651"/>
    </location>
</feature>
<feature type="domain" description="HAMP" evidence="8">
    <location>
        <begin position="210"/>
        <end position="263"/>
    </location>
</feature>
<name>A0A831RLZ4_9GAMM</name>
<comment type="similarity">
    <text evidence="3">Belongs to the methyl-accepting chemotaxis (MCP) protein family.</text>
</comment>
<evidence type="ECO:0000313" key="9">
    <source>
        <dbReference type="EMBL" id="HEB95400.1"/>
    </source>
</evidence>
<evidence type="ECO:0000256" key="1">
    <source>
        <dbReference type="ARBA" id="ARBA00004370"/>
    </source>
</evidence>
<dbReference type="InterPro" id="IPR025991">
    <property type="entry name" value="Chemoreceptor_zinc-bind_dom"/>
</dbReference>
<keyword evidence="5" id="KW-0175">Coiled coil</keyword>
<gene>
    <name evidence="9" type="ORF">ENI96_03075</name>
</gene>
<dbReference type="SUPFAM" id="SSF58104">
    <property type="entry name" value="Methyl-accepting chemotaxis protein (MCP) signaling domain"/>
    <property type="match status" value="1"/>
</dbReference>
<dbReference type="InterPro" id="IPR003660">
    <property type="entry name" value="HAMP_dom"/>
</dbReference>
<dbReference type="PROSITE" id="PS50111">
    <property type="entry name" value="CHEMOTAXIS_TRANSDUC_2"/>
    <property type="match status" value="1"/>
</dbReference>
<dbReference type="PROSITE" id="PS50885">
    <property type="entry name" value="HAMP"/>
    <property type="match status" value="1"/>
</dbReference>
<dbReference type="PANTHER" id="PTHR32089:SF120">
    <property type="entry name" value="METHYL-ACCEPTING CHEMOTAXIS PROTEIN TLPQ"/>
    <property type="match status" value="1"/>
</dbReference>
<dbReference type="InterPro" id="IPR004089">
    <property type="entry name" value="MCPsignal_dom"/>
</dbReference>
<dbReference type="Pfam" id="PF13682">
    <property type="entry name" value="CZB"/>
    <property type="match status" value="1"/>
</dbReference>
<dbReference type="Gene3D" id="1.20.120.30">
    <property type="entry name" value="Aspartate receptor, ligand-binding domain"/>
    <property type="match status" value="1"/>
</dbReference>
<reference evidence="9" key="1">
    <citation type="journal article" date="2020" name="mSystems">
        <title>Genome- and Community-Level Interaction Insights into Carbon Utilization and Element Cycling Functions of Hydrothermarchaeota in Hydrothermal Sediment.</title>
        <authorList>
            <person name="Zhou Z."/>
            <person name="Liu Y."/>
            <person name="Xu W."/>
            <person name="Pan J."/>
            <person name="Luo Z.H."/>
            <person name="Li M."/>
        </authorList>
    </citation>
    <scope>NUCLEOTIDE SEQUENCE [LARGE SCALE GENOMIC DNA]</scope>
    <source>
        <strain evidence="9">HyVt-443</strain>
    </source>
</reference>
<evidence type="ECO:0000259" key="8">
    <source>
        <dbReference type="PROSITE" id="PS50885"/>
    </source>
</evidence>
<dbReference type="Pfam" id="PF00015">
    <property type="entry name" value="MCPsignal"/>
    <property type="match status" value="1"/>
</dbReference>
<protein>
    <submittedName>
        <fullName evidence="9">HAMP domain-containing protein</fullName>
    </submittedName>
</protein>
<dbReference type="GO" id="GO:0004888">
    <property type="term" value="F:transmembrane signaling receptor activity"/>
    <property type="evidence" value="ECO:0007669"/>
    <property type="project" value="InterPro"/>
</dbReference>
<evidence type="ECO:0000256" key="4">
    <source>
        <dbReference type="PROSITE-ProRule" id="PRU00284"/>
    </source>
</evidence>
<comment type="caution">
    <text evidence="9">The sequence shown here is derived from an EMBL/GenBank/DDBJ whole genome shotgun (WGS) entry which is preliminary data.</text>
</comment>
<sequence>MNLLKKNPSLYFQFNSVFVIVIGVLAAIGVLLYMTVSPIGQRWQDYQNDVVQRQNLLMQIKSDFGYGGVIHNFKNYVLRGKPKYLQRLEGDFSSLEKALERYAALADVSPEEHRALQAISGVVNEYRDNTRLVQQRIAAGDSAEQIDTLVKVDDSPAFAAFKLLDERFAELTAAATATLTGDISLANRTSLWGLLLVALVVVVSFTLLSRSIVRRIARVSSGILQVEQSNDLSVRLPVEGRDELAGLASSFNSLIARFSDLVAQVVRSSVEVGTVTTAQSGQVEKLVSNIRRQHQEIDQVATAMQEMSATVQEVAASTGHTAEAAARVNQEAGSGSTAMQETIEAMDALRARGETSAQVIETLEHESQEISTVLEVISSISEQTNLLALNAAIEAARAGEHGRGFAVVADEVRALAAKTKNSTDEIGGMIERLQKQAREAVRVMEQSQQDARISSEKAANAGTALANIVAEIGTIDQMTTQIAQAAREQGVVADEMSSNISHINQEATENAQVAEETIRRTAEIGQKVSELRAKTAEYRLDDTAILLEQAKAAHLAWRVRLRSYLDGNGYLDRSEAMSHKECDLGRWYYGGGLHELQHIAEMKELEGPHSELHNLIREIMELREAGRLEEAEQAFRQVDELSGRIVELLERIQRQV</sequence>
<dbReference type="PRINTS" id="PR00260">
    <property type="entry name" value="CHEMTRNSDUCR"/>
</dbReference>
<evidence type="ECO:0000256" key="6">
    <source>
        <dbReference type="SAM" id="Phobius"/>
    </source>
</evidence>
<dbReference type="InterPro" id="IPR004090">
    <property type="entry name" value="Chemotax_Me-accpt_rcpt"/>
</dbReference>